<gene>
    <name evidence="1" type="ORF">RSOL_433210</name>
</gene>
<organism evidence="1 2">
    <name type="scientific">Rhizoctonia solani AG-3 Rhs1AP</name>
    <dbReference type="NCBI Taxonomy" id="1086054"/>
    <lineage>
        <taxon>Eukaryota</taxon>
        <taxon>Fungi</taxon>
        <taxon>Dikarya</taxon>
        <taxon>Basidiomycota</taxon>
        <taxon>Agaricomycotina</taxon>
        <taxon>Agaricomycetes</taxon>
        <taxon>Cantharellales</taxon>
        <taxon>Ceratobasidiaceae</taxon>
        <taxon>Rhizoctonia</taxon>
    </lineage>
</organism>
<comment type="caution">
    <text evidence="1">The sequence shown here is derived from an EMBL/GenBank/DDBJ whole genome shotgun (WGS) entry which is preliminary data.</text>
</comment>
<proteinExistence type="predicted"/>
<name>X8JJV4_9AGAM</name>
<dbReference type="AlphaFoldDB" id="X8JJV4"/>
<evidence type="ECO:0000313" key="1">
    <source>
        <dbReference type="EMBL" id="EUC63964.1"/>
    </source>
</evidence>
<sequence>MARMDYYEESDLQRYLHRFETIVDELKEGPYPVPLVLAKQFLLSSLPGSILKHAAALRTKGHASTNELCQDILELKKQVAIEDHPSEASRRHIDTFLPPDLRRYKYMGDGTLPDGALHLRSKKTCGACLMHGHKAYAPKCPQTEARLGLWGLQKDGQRPWGQRPESNRKDPRQALGIVSWGDVVLERVYFS</sequence>
<protein>
    <submittedName>
        <fullName evidence="1">Uncharacterized protein</fullName>
    </submittedName>
</protein>
<feature type="non-terminal residue" evidence="1">
    <location>
        <position position="191"/>
    </location>
</feature>
<reference evidence="2" key="1">
    <citation type="journal article" date="2014" name="Genome Announc.">
        <title>Draft genome sequence of the plant-pathogenic soil fungus Rhizoctonia solani anastomosis group 3 strain Rhs1AP.</title>
        <authorList>
            <person name="Cubeta M.A."/>
            <person name="Thomas E."/>
            <person name="Dean R.A."/>
            <person name="Jabaji S."/>
            <person name="Neate S.M."/>
            <person name="Tavantzis S."/>
            <person name="Toda T."/>
            <person name="Vilgalys R."/>
            <person name="Bharathan N."/>
            <person name="Fedorova-Abrams N."/>
            <person name="Pakala S.B."/>
            <person name="Pakala S.M."/>
            <person name="Zafar N."/>
            <person name="Joardar V."/>
            <person name="Losada L."/>
            <person name="Nierman W.C."/>
        </authorList>
    </citation>
    <scope>NUCLEOTIDE SEQUENCE [LARGE SCALE GENOMIC DNA]</scope>
    <source>
        <strain evidence="2">AG-3</strain>
    </source>
</reference>
<accession>X8JJV4</accession>
<evidence type="ECO:0000313" key="2">
    <source>
        <dbReference type="Proteomes" id="UP000030108"/>
    </source>
</evidence>
<dbReference type="Proteomes" id="UP000030108">
    <property type="component" value="Unassembled WGS sequence"/>
</dbReference>
<dbReference type="EMBL" id="JATN01000314">
    <property type="protein sequence ID" value="EUC63964.1"/>
    <property type="molecule type" value="Genomic_DNA"/>
</dbReference>